<sequence>MPRQSPVAEKADGFGVVPGAVKKAAGFIARTTLSLRESLKMEAIGECKRRHPLVKMTEKEIFQQPYYTGYLNGFKCERCGVNSLNLVDKTGYMCTECEYVLCGLCYQSSKAEVVERMLNSKRQENRARLALMKSQMSLSLYDDNKSPSAKSRKAAHDR</sequence>
<keyword evidence="2" id="KW-1185">Reference proteome</keyword>
<organism evidence="1 2">
    <name type="scientific">Perkinsus chesapeaki</name>
    <name type="common">Clam parasite</name>
    <name type="synonym">Perkinsus andrewsi</name>
    <dbReference type="NCBI Taxonomy" id="330153"/>
    <lineage>
        <taxon>Eukaryota</taxon>
        <taxon>Sar</taxon>
        <taxon>Alveolata</taxon>
        <taxon>Perkinsozoa</taxon>
        <taxon>Perkinsea</taxon>
        <taxon>Perkinsida</taxon>
        <taxon>Perkinsidae</taxon>
        <taxon>Perkinsus</taxon>
    </lineage>
</organism>
<gene>
    <name evidence="1" type="ORF">FOL47_005287</name>
</gene>
<evidence type="ECO:0000313" key="1">
    <source>
        <dbReference type="EMBL" id="KAF4664122.1"/>
    </source>
</evidence>
<dbReference type="AlphaFoldDB" id="A0A7J6LXV1"/>
<accession>A0A7J6LXV1</accession>
<dbReference type="Proteomes" id="UP000591131">
    <property type="component" value="Unassembled WGS sequence"/>
</dbReference>
<protein>
    <submittedName>
        <fullName evidence="1">Uncharacterized protein</fullName>
    </submittedName>
</protein>
<name>A0A7J6LXV1_PERCH</name>
<evidence type="ECO:0000313" key="2">
    <source>
        <dbReference type="Proteomes" id="UP000591131"/>
    </source>
</evidence>
<dbReference type="EMBL" id="JAAPAO010000296">
    <property type="protein sequence ID" value="KAF4664122.1"/>
    <property type="molecule type" value="Genomic_DNA"/>
</dbReference>
<comment type="caution">
    <text evidence="1">The sequence shown here is derived from an EMBL/GenBank/DDBJ whole genome shotgun (WGS) entry which is preliminary data.</text>
</comment>
<proteinExistence type="predicted"/>
<reference evidence="1 2" key="1">
    <citation type="submission" date="2020-04" db="EMBL/GenBank/DDBJ databases">
        <title>Perkinsus chesapeaki whole genome sequence.</title>
        <authorList>
            <person name="Bogema D.R."/>
        </authorList>
    </citation>
    <scope>NUCLEOTIDE SEQUENCE [LARGE SCALE GENOMIC DNA]</scope>
    <source>
        <strain evidence="1">ATCC PRA-425</strain>
    </source>
</reference>